<keyword evidence="2" id="KW-1185">Reference proteome</keyword>
<reference evidence="1 2" key="1">
    <citation type="submission" date="2018-03" db="EMBL/GenBank/DDBJ databases">
        <title>Genomic Encyclopedia of Archaeal and Bacterial Type Strains, Phase II (KMG-II): from individual species to whole genera.</title>
        <authorList>
            <person name="Goeker M."/>
        </authorList>
    </citation>
    <scope>NUCLEOTIDE SEQUENCE [LARGE SCALE GENOMIC DNA]</scope>
    <source>
        <strain evidence="1 2">DSM 100212</strain>
    </source>
</reference>
<dbReference type="EMBL" id="PVTQ01000014">
    <property type="protein sequence ID" value="PRY85811.1"/>
    <property type="molecule type" value="Genomic_DNA"/>
</dbReference>
<organism evidence="1 2">
    <name type="scientific">Donghicola tyrosinivorans</name>
    <dbReference type="NCBI Taxonomy" id="1652492"/>
    <lineage>
        <taxon>Bacteria</taxon>
        <taxon>Pseudomonadati</taxon>
        <taxon>Pseudomonadota</taxon>
        <taxon>Alphaproteobacteria</taxon>
        <taxon>Rhodobacterales</taxon>
        <taxon>Roseobacteraceae</taxon>
        <taxon>Donghicola</taxon>
    </lineage>
</organism>
<dbReference type="Proteomes" id="UP000238392">
    <property type="component" value="Unassembled WGS sequence"/>
</dbReference>
<dbReference type="RefSeq" id="WP_106267173.1">
    <property type="nucleotide sequence ID" value="NZ_PVTQ01000014.1"/>
</dbReference>
<gene>
    <name evidence="1" type="ORF">CLV74_11433</name>
</gene>
<name>A0A2T0WGH9_9RHOB</name>
<proteinExistence type="predicted"/>
<comment type="caution">
    <text evidence="1">The sequence shown here is derived from an EMBL/GenBank/DDBJ whole genome shotgun (WGS) entry which is preliminary data.</text>
</comment>
<accession>A0A2T0WGH9</accession>
<evidence type="ECO:0000313" key="2">
    <source>
        <dbReference type="Proteomes" id="UP000238392"/>
    </source>
</evidence>
<protein>
    <submittedName>
        <fullName evidence="1">Uncharacterized protein</fullName>
    </submittedName>
</protein>
<evidence type="ECO:0000313" key="1">
    <source>
        <dbReference type="EMBL" id="PRY85811.1"/>
    </source>
</evidence>
<dbReference type="OrthoDB" id="7874372at2"/>
<sequence>MELNRIFLNLRVSQLAGEAAHAAARAGFLRWSLSLPDDSDVRSEARLAIAWIESQIGSTPASRAFEGYLQQAATPITMTPRRRARSRHRARLH</sequence>
<dbReference type="AlphaFoldDB" id="A0A2T0WGH9"/>